<dbReference type="KEGG" id="rhl:LPU83_3348"/>
<gene>
    <name evidence="3" type="ORF">LPU83_3348</name>
</gene>
<dbReference type="RefSeq" id="WP_157997364.1">
    <property type="nucleotide sequence ID" value="NZ_ATTO01000157.1"/>
</dbReference>
<name>W6RJF5_9HYPH</name>
<dbReference type="eggNOG" id="COG1961">
    <property type="taxonomic scope" value="Bacteria"/>
</dbReference>
<sequence>MTVPLRAAPYLRVSTARQAEHDVSIPDQRKQGEAYCVGREELPSG</sequence>
<feature type="region of interest" description="Disordered" evidence="2">
    <location>
        <begin position="18"/>
        <end position="45"/>
    </location>
</feature>
<proteinExistence type="predicted"/>
<dbReference type="HOGENOM" id="CLU_3204449_0_0_5"/>
<keyword evidence="4" id="KW-1185">Reference proteome</keyword>
<reference evidence="3" key="1">
    <citation type="submission" date="2013-11" db="EMBL/GenBank/DDBJ databases">
        <title>Draft genome sequence of the broad-host-range Rhizobium sp. LPU83 strain, a member of the low-genetic diversity Oregon-like Rhizobium sp. group.</title>
        <authorList>
            <person name="Wibberg D."/>
            <person name="Puehler A."/>
            <person name="Schlueter A."/>
        </authorList>
    </citation>
    <scope>NUCLEOTIDE SEQUENCE [LARGE SCALE GENOMIC DNA]</scope>
    <source>
        <strain evidence="3">LPU83</strain>
    </source>
</reference>
<dbReference type="EMBL" id="HG916852">
    <property type="protein sequence ID" value="CDM58998.1"/>
    <property type="molecule type" value="Genomic_DNA"/>
</dbReference>
<evidence type="ECO:0000313" key="3">
    <source>
        <dbReference type="EMBL" id="CDM58998.1"/>
    </source>
</evidence>
<accession>W6RJF5</accession>
<dbReference type="GO" id="GO:0003677">
    <property type="term" value="F:DNA binding"/>
    <property type="evidence" value="ECO:0007669"/>
    <property type="project" value="InterPro"/>
</dbReference>
<feature type="active site" description="O-(5'-phospho-DNA)-serine intermediate" evidence="1">
    <location>
        <position position="14"/>
    </location>
</feature>
<dbReference type="PROSITE" id="PS00397">
    <property type="entry name" value="RECOMBINASES_1"/>
    <property type="match status" value="1"/>
</dbReference>
<dbReference type="InterPro" id="IPR036162">
    <property type="entry name" value="Resolvase-like_N_sf"/>
</dbReference>
<dbReference type="AlphaFoldDB" id="W6RJF5"/>
<organism evidence="3 4">
    <name type="scientific">Rhizobium favelukesii</name>
    <dbReference type="NCBI Taxonomy" id="348824"/>
    <lineage>
        <taxon>Bacteria</taxon>
        <taxon>Pseudomonadati</taxon>
        <taxon>Pseudomonadota</taxon>
        <taxon>Alphaproteobacteria</taxon>
        <taxon>Hyphomicrobiales</taxon>
        <taxon>Rhizobiaceae</taxon>
        <taxon>Rhizobium/Agrobacterium group</taxon>
        <taxon>Rhizobium</taxon>
    </lineage>
</organism>
<dbReference type="GO" id="GO:0000150">
    <property type="term" value="F:DNA strand exchange activity"/>
    <property type="evidence" value="ECO:0007669"/>
    <property type="project" value="InterPro"/>
</dbReference>
<dbReference type="Gene3D" id="3.40.50.1390">
    <property type="entry name" value="Resolvase, N-terminal catalytic domain"/>
    <property type="match status" value="1"/>
</dbReference>
<evidence type="ECO:0000256" key="2">
    <source>
        <dbReference type="SAM" id="MobiDB-lite"/>
    </source>
</evidence>
<dbReference type="PATRIC" id="fig|348824.6.peg.3612"/>
<protein>
    <submittedName>
        <fullName evidence="3">Resolvase domain-containing protein</fullName>
    </submittedName>
</protein>
<evidence type="ECO:0000313" key="4">
    <source>
        <dbReference type="Proteomes" id="UP000019443"/>
    </source>
</evidence>
<dbReference type="Proteomes" id="UP000019443">
    <property type="component" value="Chromosome"/>
</dbReference>
<evidence type="ECO:0000256" key="1">
    <source>
        <dbReference type="PROSITE-ProRule" id="PRU10137"/>
    </source>
</evidence>
<dbReference type="InterPro" id="IPR006118">
    <property type="entry name" value="Recombinase_CS"/>
</dbReference>